<feature type="signal peptide" evidence="1">
    <location>
        <begin position="1"/>
        <end position="18"/>
    </location>
</feature>
<evidence type="ECO:0000313" key="2">
    <source>
        <dbReference type="EMBL" id="KIY99784.1"/>
    </source>
</evidence>
<evidence type="ECO:0000256" key="1">
    <source>
        <dbReference type="SAM" id="SignalP"/>
    </source>
</evidence>
<dbReference type="OrthoDB" id="7777654at2759"/>
<feature type="chain" id="PRO_5002264576" evidence="1">
    <location>
        <begin position="19"/>
        <end position="53"/>
    </location>
</feature>
<dbReference type="GeneID" id="25741053"/>
<keyword evidence="3" id="KW-1185">Reference proteome</keyword>
<protein>
    <submittedName>
        <fullName evidence="2">FAD dependent oxidoreductase</fullName>
    </submittedName>
</protein>
<dbReference type="InterPro" id="IPR045892">
    <property type="entry name" value="CrtISO-like"/>
</dbReference>
<accession>A0A0D2M935</accession>
<organism evidence="2 3">
    <name type="scientific">Monoraphidium neglectum</name>
    <dbReference type="NCBI Taxonomy" id="145388"/>
    <lineage>
        <taxon>Eukaryota</taxon>
        <taxon>Viridiplantae</taxon>
        <taxon>Chlorophyta</taxon>
        <taxon>core chlorophytes</taxon>
        <taxon>Chlorophyceae</taxon>
        <taxon>CS clade</taxon>
        <taxon>Sphaeropleales</taxon>
        <taxon>Selenastraceae</taxon>
        <taxon>Monoraphidium</taxon>
    </lineage>
</organism>
<keyword evidence="1" id="KW-0732">Signal</keyword>
<dbReference type="GO" id="GO:0016116">
    <property type="term" value="P:carotenoid metabolic process"/>
    <property type="evidence" value="ECO:0007669"/>
    <property type="project" value="InterPro"/>
</dbReference>
<reference evidence="2 3" key="1">
    <citation type="journal article" date="2013" name="BMC Genomics">
        <title>Reconstruction of the lipid metabolism for the microalga Monoraphidium neglectum from its genome sequence reveals characteristics suitable for biofuel production.</title>
        <authorList>
            <person name="Bogen C."/>
            <person name="Al-Dilaimi A."/>
            <person name="Albersmeier A."/>
            <person name="Wichmann J."/>
            <person name="Grundmann M."/>
            <person name="Rupp O."/>
            <person name="Lauersen K.J."/>
            <person name="Blifernez-Klassen O."/>
            <person name="Kalinowski J."/>
            <person name="Goesmann A."/>
            <person name="Mussgnug J.H."/>
            <person name="Kruse O."/>
        </authorList>
    </citation>
    <scope>NUCLEOTIDE SEQUENCE [LARGE SCALE GENOMIC DNA]</scope>
    <source>
        <strain evidence="2 3">SAG 48.87</strain>
    </source>
</reference>
<proteinExistence type="predicted"/>
<dbReference type="EMBL" id="KK101744">
    <property type="protein sequence ID" value="KIY99784.1"/>
    <property type="molecule type" value="Genomic_DNA"/>
</dbReference>
<dbReference type="AlphaFoldDB" id="A0A0D2M935"/>
<dbReference type="STRING" id="145388.A0A0D2M935"/>
<dbReference type="PANTHER" id="PTHR46313">
    <property type="match status" value="1"/>
</dbReference>
<evidence type="ECO:0000313" key="3">
    <source>
        <dbReference type="Proteomes" id="UP000054498"/>
    </source>
</evidence>
<gene>
    <name evidence="2" type="ORF">MNEG_8177</name>
</gene>
<dbReference type="RefSeq" id="XP_013898804.1">
    <property type="nucleotide sequence ID" value="XM_014043350.1"/>
</dbReference>
<dbReference type="Proteomes" id="UP000054498">
    <property type="component" value="Unassembled WGS sequence"/>
</dbReference>
<name>A0A0D2M935_9CHLO</name>
<dbReference type="KEGG" id="mng:MNEG_8177"/>
<sequence length="53" mass="5825">MNLLCFLLSGLPADGTIAAEVAFMFNEWYRPECKLDFPIGGSQAMVAALVRFV</sequence>
<dbReference type="PANTHER" id="PTHR46313:SF1">
    <property type="entry name" value="FAD_NAD(P)-BINDING OXIDOREDUCTASE FAMILY PROTEIN"/>
    <property type="match status" value="1"/>
</dbReference>